<accession>A0A8H5T3S3</accession>
<keyword evidence="5" id="KW-1185">Reference proteome</keyword>
<organism evidence="4 5">
    <name type="scientific">Fusarium circinatum</name>
    <name type="common">Pitch canker fungus</name>
    <name type="synonym">Gibberella circinata</name>
    <dbReference type="NCBI Taxonomy" id="48490"/>
    <lineage>
        <taxon>Eukaryota</taxon>
        <taxon>Fungi</taxon>
        <taxon>Dikarya</taxon>
        <taxon>Ascomycota</taxon>
        <taxon>Pezizomycotina</taxon>
        <taxon>Sordariomycetes</taxon>
        <taxon>Hypocreomycetidae</taxon>
        <taxon>Hypocreales</taxon>
        <taxon>Nectriaceae</taxon>
        <taxon>Fusarium</taxon>
        <taxon>Fusarium fujikuroi species complex</taxon>
    </lineage>
</organism>
<evidence type="ECO:0000256" key="2">
    <source>
        <dbReference type="SAM" id="MobiDB-lite"/>
    </source>
</evidence>
<keyword evidence="1" id="KW-0863">Zinc-finger</keyword>
<evidence type="ECO:0000313" key="4">
    <source>
        <dbReference type="EMBL" id="KAF5661717.1"/>
    </source>
</evidence>
<feature type="compositionally biased region" description="Polar residues" evidence="2">
    <location>
        <begin position="167"/>
        <end position="184"/>
    </location>
</feature>
<feature type="region of interest" description="Disordered" evidence="2">
    <location>
        <begin position="167"/>
        <end position="190"/>
    </location>
</feature>
<gene>
    <name evidence="4" type="ORF">FCIRC_11743</name>
</gene>
<feature type="domain" description="C2H2-type" evidence="3">
    <location>
        <begin position="644"/>
        <end position="671"/>
    </location>
</feature>
<evidence type="ECO:0000313" key="5">
    <source>
        <dbReference type="Proteomes" id="UP000572754"/>
    </source>
</evidence>
<dbReference type="AlphaFoldDB" id="A0A8H5T3S3"/>
<feature type="compositionally biased region" description="Low complexity" evidence="2">
    <location>
        <begin position="477"/>
        <end position="494"/>
    </location>
</feature>
<reference evidence="5" key="1">
    <citation type="journal article" date="2020" name="BMC Genomics">
        <title>Correction to: Identification and distribution of gene clusters required for synthesis of sphingolipid metabolism inhibitors in diverse species of the filamentous fungus Fusarium.</title>
        <authorList>
            <person name="Kim H.S."/>
            <person name="Lohmar J.M."/>
            <person name="Busman M."/>
            <person name="Brown D.W."/>
            <person name="Naumann T.A."/>
            <person name="Divon H.H."/>
            <person name="Lysoe E."/>
            <person name="Uhlig S."/>
            <person name="Proctor R.H."/>
        </authorList>
    </citation>
    <scope>NUCLEOTIDE SEQUENCE [LARGE SCALE GENOMIC DNA]</scope>
    <source>
        <strain evidence="5">NRRL 25331</strain>
    </source>
</reference>
<dbReference type="EMBL" id="JAAQPE010000479">
    <property type="protein sequence ID" value="KAF5661717.1"/>
    <property type="molecule type" value="Genomic_DNA"/>
</dbReference>
<dbReference type="PROSITE" id="PS50157">
    <property type="entry name" value="ZINC_FINGER_C2H2_2"/>
    <property type="match status" value="1"/>
</dbReference>
<comment type="caution">
    <text evidence="4">The sequence shown here is derived from an EMBL/GenBank/DDBJ whole genome shotgun (WGS) entry which is preliminary data.</text>
</comment>
<evidence type="ECO:0000259" key="3">
    <source>
        <dbReference type="PROSITE" id="PS50157"/>
    </source>
</evidence>
<evidence type="ECO:0000256" key="1">
    <source>
        <dbReference type="PROSITE-ProRule" id="PRU00042"/>
    </source>
</evidence>
<reference evidence="4 5" key="2">
    <citation type="submission" date="2020-05" db="EMBL/GenBank/DDBJ databases">
        <title>Identification and distribution of gene clusters putatively required for synthesis of sphingolipid metabolism inhibitors in phylogenetically diverse species of the filamentous fungus Fusarium.</title>
        <authorList>
            <person name="Kim H.-S."/>
            <person name="Busman M."/>
            <person name="Brown D.W."/>
            <person name="Divon H."/>
            <person name="Uhlig S."/>
            <person name="Proctor R.H."/>
        </authorList>
    </citation>
    <scope>NUCLEOTIDE SEQUENCE [LARGE SCALE GENOMIC DNA]</scope>
    <source>
        <strain evidence="4 5">NRRL 25331</strain>
    </source>
</reference>
<dbReference type="Proteomes" id="UP000572754">
    <property type="component" value="Unassembled WGS sequence"/>
</dbReference>
<dbReference type="InterPro" id="IPR013087">
    <property type="entry name" value="Znf_C2H2_type"/>
</dbReference>
<sequence length="680" mass="75604">MSKPPLPIVVKVNVCQGILARRSPILSVESPPARAPVQESLMAPRAGDEGTGPHINPGRRANHFTFLLQVSCLLHFLNRSHIAHQFSPTNLVEMPYLNQYSPLYSYAGGSTRAGVGGLRAAEHLGRALAEVDGLFAGFTHLDETEPESRNSRSRSHQDDLALELDSLCNTAPPTNSTPDSQPDSTDPRNQARENAWASIRTVREGMQILWEHFVDVSYDVNLPTINNIRAEYHDSRGLRQAGVFAFRNTLTGPVPNDLIKIFAFCSLSYVVSRLLYSRGRLAEGDILAGIRLWLNALENEDERKAFEVLAQRLWPEARNHLHFIDLNMGEQSRKLAASLRRSEVPFSAPSTQTHPVLPLTSLGPQTSSVYEQSVPAPAYSFELGGSHDLATAPSLGTIDPVLLNTFAPAYLHNLTDRTYNEHNWSLALSETHSHVPEPETNLWHGFDPGPVQPPHLNFSAMGGITPWSAIPQPNVGSPSASTSSHESHSRSLSSTQTAEDTLASLQGTSVFTAVLDYVREHGAFWFKLAGCGLVSKDFRSCLAWSQERLRKRKYIEASYMQPLSSEKHTKDLPARGIVSVVEAFFDQGLLQSIEDIKNYMELVASLLFSDRLACQEFRYWVNGVQGSPKPSTSTPIPTTKLKHLSCPKCEYTSDRSYNIERHHKIHEKNEEHNQKKSRKS</sequence>
<name>A0A8H5T3S3_FUSCI</name>
<keyword evidence="1" id="KW-0862">Zinc</keyword>
<keyword evidence="1" id="KW-0479">Metal-binding</keyword>
<dbReference type="GO" id="GO:0008270">
    <property type="term" value="F:zinc ion binding"/>
    <property type="evidence" value="ECO:0007669"/>
    <property type="project" value="UniProtKB-KW"/>
</dbReference>
<protein>
    <recommendedName>
        <fullName evidence="3">C2H2-type domain-containing protein</fullName>
    </recommendedName>
</protein>
<feature type="region of interest" description="Disordered" evidence="2">
    <location>
        <begin position="469"/>
        <end position="498"/>
    </location>
</feature>
<proteinExistence type="predicted"/>